<feature type="transmembrane region" description="Helical" evidence="8">
    <location>
        <begin position="61"/>
        <end position="83"/>
    </location>
</feature>
<feature type="transmembrane region" description="Helical" evidence="8">
    <location>
        <begin position="217"/>
        <end position="240"/>
    </location>
</feature>
<evidence type="ECO:0000256" key="1">
    <source>
        <dbReference type="ARBA" id="ARBA00004651"/>
    </source>
</evidence>
<keyword evidence="3" id="KW-1003">Cell membrane</keyword>
<evidence type="ECO:0000256" key="7">
    <source>
        <dbReference type="ARBA" id="ARBA00023136"/>
    </source>
</evidence>
<evidence type="ECO:0000313" key="9">
    <source>
        <dbReference type="EMBL" id="AWR22250.1"/>
    </source>
</evidence>
<dbReference type="RefSeq" id="WP_110234700.1">
    <property type="nucleotide sequence ID" value="NZ_CP023994.1"/>
</dbReference>
<gene>
    <name evidence="9" type="ORF">AURMO_01667</name>
</gene>
<evidence type="ECO:0000256" key="6">
    <source>
        <dbReference type="ARBA" id="ARBA00023065"/>
    </source>
</evidence>
<dbReference type="GO" id="GO:0008324">
    <property type="term" value="F:monoatomic cation transmembrane transporter activity"/>
    <property type="evidence" value="ECO:0007669"/>
    <property type="project" value="InterPro"/>
</dbReference>
<dbReference type="Pfam" id="PF02386">
    <property type="entry name" value="TrkH"/>
    <property type="match status" value="1"/>
</dbReference>
<feature type="transmembrane region" description="Helical" evidence="8">
    <location>
        <begin position="150"/>
        <end position="173"/>
    </location>
</feature>
<dbReference type="PANTHER" id="PTHR32024">
    <property type="entry name" value="TRK SYSTEM POTASSIUM UPTAKE PROTEIN TRKG-RELATED"/>
    <property type="match status" value="1"/>
</dbReference>
<feature type="transmembrane region" description="Helical" evidence="8">
    <location>
        <begin position="325"/>
        <end position="353"/>
    </location>
</feature>
<evidence type="ECO:0000256" key="5">
    <source>
        <dbReference type="ARBA" id="ARBA00022989"/>
    </source>
</evidence>
<keyword evidence="7 8" id="KW-0472">Membrane</keyword>
<feature type="transmembrane region" description="Helical" evidence="8">
    <location>
        <begin position="89"/>
        <end position="113"/>
    </location>
</feature>
<evidence type="ECO:0000313" key="10">
    <source>
        <dbReference type="Proteomes" id="UP000246894"/>
    </source>
</evidence>
<evidence type="ECO:0000256" key="2">
    <source>
        <dbReference type="ARBA" id="ARBA00022448"/>
    </source>
</evidence>
<dbReference type="KEGG" id="aum:AURMO_01667"/>
<evidence type="ECO:0000256" key="3">
    <source>
        <dbReference type="ARBA" id="ARBA00022475"/>
    </source>
</evidence>
<dbReference type="GO" id="GO:0030001">
    <property type="term" value="P:metal ion transport"/>
    <property type="evidence" value="ECO:0007669"/>
    <property type="project" value="UniProtKB-ARBA"/>
</dbReference>
<keyword evidence="4 8" id="KW-0812">Transmembrane</keyword>
<dbReference type="Proteomes" id="UP000246894">
    <property type="component" value="Chromosome"/>
</dbReference>
<feature type="transmembrane region" description="Helical" evidence="8">
    <location>
        <begin position="406"/>
        <end position="427"/>
    </location>
</feature>
<organism evidence="9 10">
    <name type="scientific">Aurantimicrobium photophilum</name>
    <dbReference type="NCBI Taxonomy" id="1987356"/>
    <lineage>
        <taxon>Bacteria</taxon>
        <taxon>Bacillati</taxon>
        <taxon>Actinomycetota</taxon>
        <taxon>Actinomycetes</taxon>
        <taxon>Micrococcales</taxon>
        <taxon>Microbacteriaceae</taxon>
        <taxon>Aurantimicrobium</taxon>
    </lineage>
</organism>
<dbReference type="AlphaFoldDB" id="A0A2Z3S0L7"/>
<feature type="transmembrane region" description="Helical" evidence="8">
    <location>
        <begin position="373"/>
        <end position="394"/>
    </location>
</feature>
<dbReference type="OrthoDB" id="9810952at2"/>
<comment type="subcellular location">
    <subcellularLocation>
        <location evidence="1">Cell membrane</location>
        <topology evidence="1">Multi-pass membrane protein</topology>
    </subcellularLocation>
</comment>
<feature type="transmembrane region" description="Helical" evidence="8">
    <location>
        <begin position="252"/>
        <end position="275"/>
    </location>
</feature>
<dbReference type="GO" id="GO:0005886">
    <property type="term" value="C:plasma membrane"/>
    <property type="evidence" value="ECO:0007669"/>
    <property type="project" value="UniProtKB-SubCell"/>
</dbReference>
<dbReference type="EMBL" id="CP023994">
    <property type="protein sequence ID" value="AWR22250.1"/>
    <property type="molecule type" value="Genomic_DNA"/>
</dbReference>
<evidence type="ECO:0000256" key="4">
    <source>
        <dbReference type="ARBA" id="ARBA00022692"/>
    </source>
</evidence>
<evidence type="ECO:0000256" key="8">
    <source>
        <dbReference type="SAM" id="Phobius"/>
    </source>
</evidence>
<proteinExistence type="predicted"/>
<accession>A0A2Z3S0L7</accession>
<dbReference type="PANTHER" id="PTHR32024:SF1">
    <property type="entry name" value="KTR SYSTEM POTASSIUM UPTAKE PROTEIN B"/>
    <property type="match status" value="1"/>
</dbReference>
<keyword evidence="10" id="KW-1185">Reference proteome</keyword>
<keyword evidence="2" id="KW-0813">Transport</keyword>
<name>A0A2Z3S0L7_9MICO</name>
<feature type="transmembrane region" description="Helical" evidence="8">
    <location>
        <begin position="28"/>
        <end position="49"/>
    </location>
</feature>
<keyword evidence="5 8" id="KW-1133">Transmembrane helix</keyword>
<keyword evidence="6" id="KW-0406">Ion transport</keyword>
<sequence length="472" mass="49645" precursor="true">MATEGSQSFPPQFREWVEGFASRSPSRFALLVFATLIAVFTFLLSQPFASASGKTTNFADALFSAVSTICVAGLSTVDMATYWSPLGNAIVFTGTQVGALGVLTLASILGAIISGRLGLRARLMAASDTNPLRLHSGPVSEGQAIRLGEVGGLLATVALSLVIIESVIAALMLPSVLAAGYPLGESIWFSFYYSAMSFTNTGFTPNVGGLEMFAGDYWFLTLIMVGVLLGSVGFPVIYALSRNLKNPRKWSLHVKITLVTWAILWVGGVIAYLLLEPENSLVFAGMGPGELTYQAAFLSTMARSGGFNLVDIGQLDSSTLLMTDMLMFIGGGSASTAGGIKVTTFAVLILAALSEARGRSSIEAFGRTIPQDVLRLAVSVGLWGATTVAVGALLVSEFTDAAFEYVLFDVISAFATVGMSTGLTATLPDEGLYVMSIVMFMGRVGTVTLAAALAASQVGQFFRRPEERPIVG</sequence>
<reference evidence="9 10" key="1">
    <citation type="submission" date="2017-10" db="EMBL/GenBank/DDBJ databases">
        <title>Genome of an Actinobacterium that displays light-enhanced growth.</title>
        <authorList>
            <person name="Maresca J.A."/>
            <person name="Hempel P."/>
            <person name="Shevchenko O."/>
            <person name="Miller K.J."/>
            <person name="Hahn M.W."/>
        </authorList>
    </citation>
    <scope>NUCLEOTIDE SEQUENCE [LARGE SCALE GENOMIC DNA]</scope>
    <source>
        <strain evidence="9 10">MWH-Mo1</strain>
    </source>
</reference>
<protein>
    <submittedName>
        <fullName evidence="9">Potassium/sodium uptake protein NtpJ</fullName>
    </submittedName>
</protein>
<feature type="transmembrane region" description="Helical" evidence="8">
    <location>
        <begin position="433"/>
        <end position="455"/>
    </location>
</feature>
<dbReference type="InterPro" id="IPR003445">
    <property type="entry name" value="Cat_transpt"/>
</dbReference>